<keyword evidence="1 2" id="KW-0964">Secreted</keyword>
<reference evidence="4" key="1">
    <citation type="submission" date="2020-07" db="EMBL/GenBank/DDBJ databases">
        <title>Genome sequence and genetic diversity analysis of an under-domesticated orphan crop, white fonio (Digitaria exilis).</title>
        <authorList>
            <person name="Bennetzen J.L."/>
            <person name="Chen S."/>
            <person name="Ma X."/>
            <person name="Wang X."/>
            <person name="Yssel A.E.J."/>
            <person name="Chaluvadi S.R."/>
            <person name="Johnson M."/>
            <person name="Gangashetty P."/>
            <person name="Hamidou F."/>
            <person name="Sanogo M.D."/>
            <person name="Zwaenepoel A."/>
            <person name="Wallace J."/>
            <person name="Van De Peer Y."/>
            <person name="Van Deynze A."/>
        </authorList>
    </citation>
    <scope>NUCLEOTIDE SEQUENCE</scope>
    <source>
        <tissue evidence="4">Leaves</tissue>
    </source>
</reference>
<keyword evidence="2" id="KW-0961">Cell wall biogenesis/degradation</keyword>
<dbReference type="SUPFAM" id="SSF49590">
    <property type="entry name" value="PHL pollen allergen"/>
    <property type="match status" value="1"/>
</dbReference>
<name>A0A835CCC8_9POAL</name>
<dbReference type="EMBL" id="JACEFO010001696">
    <property type="protein sequence ID" value="KAF8720391.1"/>
    <property type="molecule type" value="Genomic_DNA"/>
</dbReference>
<feature type="signal peptide" evidence="2">
    <location>
        <begin position="1"/>
        <end position="26"/>
    </location>
</feature>
<dbReference type="InterPro" id="IPR036749">
    <property type="entry name" value="Expansin_CBD_sf"/>
</dbReference>
<dbReference type="GO" id="GO:0009664">
    <property type="term" value="P:plant-type cell wall organization"/>
    <property type="evidence" value="ECO:0007669"/>
    <property type="project" value="InterPro"/>
</dbReference>
<keyword evidence="5" id="KW-1185">Reference proteome</keyword>
<accession>A0A835CCC8</accession>
<dbReference type="PANTHER" id="PTHR31867">
    <property type="entry name" value="EXPANSIN-A15"/>
    <property type="match status" value="1"/>
</dbReference>
<dbReference type="PRINTS" id="PR01226">
    <property type="entry name" value="EXPANSIN"/>
</dbReference>
<organism evidence="4 5">
    <name type="scientific">Digitaria exilis</name>
    <dbReference type="NCBI Taxonomy" id="1010633"/>
    <lineage>
        <taxon>Eukaryota</taxon>
        <taxon>Viridiplantae</taxon>
        <taxon>Streptophyta</taxon>
        <taxon>Embryophyta</taxon>
        <taxon>Tracheophyta</taxon>
        <taxon>Spermatophyta</taxon>
        <taxon>Magnoliopsida</taxon>
        <taxon>Liliopsida</taxon>
        <taxon>Poales</taxon>
        <taxon>Poaceae</taxon>
        <taxon>PACMAD clade</taxon>
        <taxon>Panicoideae</taxon>
        <taxon>Panicodae</taxon>
        <taxon>Paniceae</taxon>
        <taxon>Anthephorinae</taxon>
        <taxon>Digitaria</taxon>
    </lineage>
</organism>
<gene>
    <name evidence="4" type="ORF">HU200_023894</name>
</gene>
<dbReference type="InterPro" id="IPR002963">
    <property type="entry name" value="Expansin"/>
</dbReference>
<dbReference type="InterPro" id="IPR007117">
    <property type="entry name" value="Expansin_CBD"/>
</dbReference>
<dbReference type="AlphaFoldDB" id="A0A835CCC8"/>
<protein>
    <recommendedName>
        <fullName evidence="2">Expansin</fullName>
    </recommendedName>
</protein>
<keyword evidence="2" id="KW-0732">Signal</keyword>
<dbReference type="OrthoDB" id="5823761at2759"/>
<keyword evidence="2" id="KW-0134">Cell wall</keyword>
<feature type="chain" id="PRO_5033106173" description="Expansin" evidence="2">
    <location>
        <begin position="27"/>
        <end position="135"/>
    </location>
</feature>
<comment type="similarity">
    <text evidence="2">Belongs to the expansin family. Expansin A subfamily.</text>
</comment>
<dbReference type="Gene3D" id="2.60.40.760">
    <property type="entry name" value="Expansin, cellulose-binding-like domain"/>
    <property type="match status" value="1"/>
</dbReference>
<evidence type="ECO:0000256" key="2">
    <source>
        <dbReference type="RuleBase" id="RU365023"/>
    </source>
</evidence>
<feature type="domain" description="Expansin-like CBD" evidence="3">
    <location>
        <begin position="63"/>
        <end position="129"/>
    </location>
</feature>
<dbReference type="Proteomes" id="UP000636709">
    <property type="component" value="Unassembled WGS sequence"/>
</dbReference>
<comment type="caution">
    <text evidence="4">The sequence shown here is derived from an EMBL/GenBank/DDBJ whole genome shotgun (WGS) entry which is preliminary data.</text>
</comment>
<dbReference type="PROSITE" id="PS50843">
    <property type="entry name" value="EXPANSIN_CBD"/>
    <property type="match status" value="1"/>
</dbReference>
<evidence type="ECO:0000259" key="3">
    <source>
        <dbReference type="PROSITE" id="PS50843"/>
    </source>
</evidence>
<proteinExistence type="inferred from homology"/>
<comment type="subcellular location">
    <subcellularLocation>
        <location evidence="2">Secreted</location>
        <location evidence="2">Cell wall</location>
    </subcellularLocation>
    <subcellularLocation>
        <location evidence="2">Membrane</location>
        <topology evidence="2">Peripheral membrane protein</topology>
    </subcellularLocation>
</comment>
<dbReference type="GO" id="GO:0016020">
    <property type="term" value="C:membrane"/>
    <property type="evidence" value="ECO:0007669"/>
    <property type="project" value="UniProtKB-SubCell"/>
</dbReference>
<evidence type="ECO:0000313" key="4">
    <source>
        <dbReference type="EMBL" id="KAF8720391.1"/>
    </source>
</evidence>
<evidence type="ECO:0000313" key="5">
    <source>
        <dbReference type="Proteomes" id="UP000636709"/>
    </source>
</evidence>
<evidence type="ECO:0000256" key="1">
    <source>
        <dbReference type="ARBA" id="ARBA00022525"/>
    </source>
</evidence>
<sequence length="135" mass="15091">MLCWLIRAEMDRALTLLLLVVVMASAMRVKPAKGWNYGTATFYGRPDGSGTMGKSKCNQYHHGSIRSVSVKGTKTGWIALNRNWGANWQCNSALAGQALSFIVTSTGGQTLYMNDVVPAWWPFGMMFNTNYNFYY</sequence>
<comment type="function">
    <text evidence="2">Causes loosening and extension of plant cell walls by disrupting non-covalent bonding between cellulose microfibrils and matrix glucans. No enzymatic activity has been found.</text>
</comment>
<dbReference type="Pfam" id="PF01357">
    <property type="entry name" value="Expansin_C"/>
    <property type="match status" value="1"/>
</dbReference>